<dbReference type="OrthoDB" id="288398at2759"/>
<evidence type="ECO:0000256" key="2">
    <source>
        <dbReference type="SAM" id="Phobius"/>
    </source>
</evidence>
<dbReference type="GO" id="GO:0007131">
    <property type="term" value="P:reciprocal meiotic recombination"/>
    <property type="evidence" value="ECO:0007669"/>
    <property type="project" value="TreeGrafter"/>
</dbReference>
<keyword evidence="2" id="KW-1133">Transmembrane helix</keyword>
<evidence type="ECO:0000256" key="1">
    <source>
        <dbReference type="SAM" id="MobiDB-lite"/>
    </source>
</evidence>
<evidence type="ECO:0000313" key="3">
    <source>
        <dbReference type="EMBL" id="CDW82531.1"/>
    </source>
</evidence>
<keyword evidence="2" id="KW-0812">Transmembrane</keyword>
<evidence type="ECO:0000313" key="4">
    <source>
        <dbReference type="Proteomes" id="UP000039865"/>
    </source>
</evidence>
<dbReference type="GO" id="GO:0005634">
    <property type="term" value="C:nucleus"/>
    <property type="evidence" value="ECO:0007669"/>
    <property type="project" value="TreeGrafter"/>
</dbReference>
<organism evidence="3 4">
    <name type="scientific">Stylonychia lemnae</name>
    <name type="common">Ciliate</name>
    <dbReference type="NCBI Taxonomy" id="5949"/>
    <lineage>
        <taxon>Eukaryota</taxon>
        <taxon>Sar</taxon>
        <taxon>Alveolata</taxon>
        <taxon>Ciliophora</taxon>
        <taxon>Intramacronucleata</taxon>
        <taxon>Spirotrichea</taxon>
        <taxon>Stichotrichia</taxon>
        <taxon>Sporadotrichida</taxon>
        <taxon>Oxytrichidae</taxon>
        <taxon>Stylonychinae</taxon>
        <taxon>Stylonychia</taxon>
    </lineage>
</organism>
<dbReference type="AlphaFoldDB" id="A0A078AKX1"/>
<dbReference type="InParanoid" id="A0A078AKX1"/>
<dbReference type="PANTHER" id="PTHR31398">
    <property type="entry name" value="MEIOTIC NUCLEAR DIVISION PROTEIN 1 HOMOLOG"/>
    <property type="match status" value="1"/>
</dbReference>
<protein>
    <submittedName>
        <fullName evidence="3">Uncharacterized protein</fullName>
    </submittedName>
</protein>
<feature type="compositionally biased region" description="Basic and acidic residues" evidence="1">
    <location>
        <begin position="710"/>
        <end position="727"/>
    </location>
</feature>
<feature type="transmembrane region" description="Helical" evidence="2">
    <location>
        <begin position="51"/>
        <end position="76"/>
    </location>
</feature>
<feature type="region of interest" description="Disordered" evidence="1">
    <location>
        <begin position="351"/>
        <end position="388"/>
    </location>
</feature>
<proteinExistence type="predicted"/>
<feature type="compositionally biased region" description="Polar residues" evidence="1">
    <location>
        <begin position="367"/>
        <end position="384"/>
    </location>
</feature>
<accession>A0A078AKX1</accession>
<reference evidence="3 4" key="1">
    <citation type="submission" date="2014-06" db="EMBL/GenBank/DDBJ databases">
        <authorList>
            <person name="Swart Estienne"/>
        </authorList>
    </citation>
    <scope>NUCLEOTIDE SEQUENCE [LARGE SCALE GENOMIC DNA]</scope>
    <source>
        <strain evidence="3 4">130c</strain>
    </source>
</reference>
<dbReference type="Proteomes" id="UP000039865">
    <property type="component" value="Unassembled WGS sequence"/>
</dbReference>
<dbReference type="PANTHER" id="PTHR31398:SF0">
    <property type="entry name" value="MEIOTIC NUCLEAR DIVISION PROTEIN 1 HOMOLOG"/>
    <property type="match status" value="1"/>
</dbReference>
<feature type="region of interest" description="Disordered" evidence="1">
    <location>
        <begin position="687"/>
        <end position="732"/>
    </location>
</feature>
<keyword evidence="2" id="KW-0472">Membrane</keyword>
<gene>
    <name evidence="3" type="primary">Contig8031.g8561</name>
    <name evidence="3" type="ORF">STYLEM_11564</name>
</gene>
<dbReference type="EMBL" id="CCKQ01010996">
    <property type="protein sequence ID" value="CDW82531.1"/>
    <property type="molecule type" value="Genomic_DNA"/>
</dbReference>
<sequence length="792" mass="93501">MQRHSQKAKRVVNQKPTKNKCEGIRDQFKSLDWFGQQIQLTYKGEDSYKTLIGAIVSTLLICILIGFGVFKALYLFNRINPEVAKVSLLRDITNETDNNGKIIKQKIKTDLSYQKCGDKLFQFKNPKEVIEKGISEYKCITKDDYQFQGNYYQDKFEYLEIKLWKCIDPSTATNKTKKCLDRSVVDSYFDQEVFNFAFVNTFFDLKSFEDGFQIKTFIDDSLFYELEANRIKKTNFYIQLQEAELEDDLIQFGQSKDIAFHQITEQRYYDDQYSDADGYILAMYMRFDNRYDIYTRKVYSILELLGDVGGLKESLMAIGLLIIGFISQKMFISDVMHEMYQVRKYIYEPENEQQESQQDQHGDHNNIRNMDNKNSWSPRQTQGRPQKVFQEDVKQCRLNQAFKHEPRIDQQDSMRENVDLGGSMKPFKMSQFNQDLQIQEAIDHNSVNVGFDDSINKNANKNELDTSNLKCEVKDEKYIKVVEDHNAINFKEKQWVRNDDVNSLLVSFISRMRFTYDYTSIWQYVSQCLCIRNLGRLRNKKYFKKHFIYHKGEEKLGQELDVVSLIKTLRKFRLLAQAMLSQKHRMLLRFQRQNLLETTSESSDSDDNNLDTLTLMESQNPLIRLVIYGKLKKMMKAFEGQKLKTVERNLMRGVFQRKLKDFQEEIIDQNENRTLLQRLHGKLIESYDAPKSPLMQQRDNRSKRSTHSQKSNDESRCNENDLEDSKNHNLNQLEEQSVSKLNDSEIDQLNMGPYQSILKRFLIRNTPKNQTIPTQGNNIFKQNDKAIVYKDF</sequence>
<name>A0A078AKX1_STYLE</name>
<keyword evidence="4" id="KW-1185">Reference proteome</keyword>